<evidence type="ECO:0000256" key="5">
    <source>
        <dbReference type="ARBA" id="ARBA00022737"/>
    </source>
</evidence>
<dbReference type="InterPro" id="IPR000152">
    <property type="entry name" value="EGF-type_Asp/Asn_hydroxyl_site"/>
</dbReference>
<keyword evidence="1" id="KW-0723">Serine/threonine-protein kinase</keyword>
<reference evidence="14 15" key="1">
    <citation type="journal article" date="2019" name="Plant Biotechnol. J.">
        <title>The red bayberry genome and genetic basis of sex determination.</title>
        <authorList>
            <person name="Jia H.M."/>
            <person name="Jia H.J."/>
            <person name="Cai Q.L."/>
            <person name="Wang Y."/>
            <person name="Zhao H.B."/>
            <person name="Yang W.F."/>
            <person name="Wang G.Y."/>
            <person name="Li Y.H."/>
            <person name="Zhan D.L."/>
            <person name="Shen Y.T."/>
            <person name="Niu Q.F."/>
            <person name="Chang L."/>
            <person name="Qiu J."/>
            <person name="Zhao L."/>
            <person name="Xie H.B."/>
            <person name="Fu W.Y."/>
            <person name="Jin J."/>
            <person name="Li X.W."/>
            <person name="Jiao Y."/>
            <person name="Zhou C.C."/>
            <person name="Tu T."/>
            <person name="Chai C.Y."/>
            <person name="Gao J.L."/>
            <person name="Fan L.J."/>
            <person name="van de Weg E."/>
            <person name="Wang J.Y."/>
            <person name="Gao Z.S."/>
        </authorList>
    </citation>
    <scope>NUCLEOTIDE SEQUENCE [LARGE SCALE GENOMIC DNA]</scope>
    <source>
        <tissue evidence="14">Leaves</tissue>
    </source>
</reference>
<dbReference type="InterPro" id="IPR001245">
    <property type="entry name" value="Ser-Thr/Tyr_kinase_cat_dom"/>
</dbReference>
<evidence type="ECO:0000256" key="10">
    <source>
        <dbReference type="PROSITE-ProRule" id="PRU10141"/>
    </source>
</evidence>
<dbReference type="PANTHER" id="PTHR27005:SF283">
    <property type="entry name" value="OS02G0633066 PROTEIN"/>
    <property type="match status" value="1"/>
</dbReference>
<dbReference type="SUPFAM" id="SSF57196">
    <property type="entry name" value="EGF/Laminin"/>
    <property type="match status" value="1"/>
</dbReference>
<evidence type="ECO:0000256" key="7">
    <source>
        <dbReference type="ARBA" id="ARBA00022840"/>
    </source>
</evidence>
<dbReference type="InterPro" id="IPR017441">
    <property type="entry name" value="Protein_kinase_ATP_BS"/>
</dbReference>
<keyword evidence="14" id="KW-0418">Kinase</keyword>
<dbReference type="EMBL" id="RXIC02000020">
    <property type="protein sequence ID" value="KAB1223044.1"/>
    <property type="molecule type" value="Genomic_DNA"/>
</dbReference>
<gene>
    <name evidence="14" type="ORF">CJ030_MR2G022353</name>
</gene>
<keyword evidence="11" id="KW-0812">Transmembrane</keyword>
<dbReference type="GO" id="GO:0004674">
    <property type="term" value="F:protein serine/threonine kinase activity"/>
    <property type="evidence" value="ECO:0007669"/>
    <property type="project" value="UniProtKB-KW"/>
</dbReference>
<dbReference type="PROSITE" id="PS00010">
    <property type="entry name" value="ASX_HYDROXYL"/>
    <property type="match status" value="1"/>
</dbReference>
<sequence length="432" mass="48275">MALLGMLSQLSLLIGAIIVAASAVSHSNSRCNRNVDLWGSLIHLEQFSNEEQYNTTGCLSLCDPINSVKNGSCTGIGCCQTSIPEAASDYFLRLGSLKNHSTSYNYSPCGFRFIVDEKAYKFSFTDLKGLENRTSLPMVLDWNVGNKTCRNAKKNSTSFACKASMSTCHDSTSDSRYICKFKKGFQGNPYRRNGCEDINECKTSNPCNKTCVNTPGSYKCYCHKGFEGDGLRNGTGCSRKDVKYMNTIISITLGVTTSLLELLLGTFWVYWVLKNRKLIKPKEKFFQQNGSLMLQKQLSNQKRSKETAKIFSAKELEKATNNYDESRVLGRGGHGTVYRGILPDNKVVAIKKSKICDQSQIEQFICEGTMGYLDPEYFHTSILTDKSDVYSFGVVLVELLTGKKALSFNRPENEKANYFVSLAKEDQLFLIL</sequence>
<dbReference type="Pfam" id="PF07645">
    <property type="entry name" value="EGF_CA"/>
    <property type="match status" value="1"/>
</dbReference>
<feature type="disulfide bond" evidence="9">
    <location>
        <begin position="201"/>
        <end position="211"/>
    </location>
</feature>
<evidence type="ECO:0000256" key="6">
    <source>
        <dbReference type="ARBA" id="ARBA00022741"/>
    </source>
</evidence>
<dbReference type="InterPro" id="IPR049883">
    <property type="entry name" value="NOTCH1_EGF-like"/>
</dbReference>
<evidence type="ECO:0000256" key="1">
    <source>
        <dbReference type="ARBA" id="ARBA00022527"/>
    </source>
</evidence>
<dbReference type="Gene3D" id="2.10.25.10">
    <property type="entry name" value="Laminin"/>
    <property type="match status" value="1"/>
</dbReference>
<dbReference type="Pfam" id="PF07714">
    <property type="entry name" value="PK_Tyr_Ser-Thr"/>
    <property type="match status" value="1"/>
</dbReference>
<dbReference type="InterPro" id="IPR045274">
    <property type="entry name" value="WAK-like"/>
</dbReference>
<dbReference type="AlphaFoldDB" id="A0A6A1WCM4"/>
<keyword evidence="5" id="KW-0677">Repeat</keyword>
<keyword evidence="4 12" id="KW-0732">Signal</keyword>
<dbReference type="CDD" id="cd00054">
    <property type="entry name" value="EGF_CA"/>
    <property type="match status" value="1"/>
</dbReference>
<keyword evidence="8 9" id="KW-1015">Disulfide bond</keyword>
<dbReference type="PROSITE" id="PS50026">
    <property type="entry name" value="EGF_3"/>
    <property type="match status" value="1"/>
</dbReference>
<dbReference type="GO" id="GO:0005509">
    <property type="term" value="F:calcium ion binding"/>
    <property type="evidence" value="ECO:0007669"/>
    <property type="project" value="InterPro"/>
</dbReference>
<keyword evidence="15" id="KW-1185">Reference proteome</keyword>
<feature type="chain" id="PRO_5025682758" evidence="12">
    <location>
        <begin position="24"/>
        <end position="432"/>
    </location>
</feature>
<feature type="binding site" evidence="10">
    <location>
        <position position="352"/>
    </location>
    <ligand>
        <name>ATP</name>
        <dbReference type="ChEBI" id="CHEBI:30616"/>
    </ligand>
</feature>
<dbReference type="SMART" id="SM00179">
    <property type="entry name" value="EGF_CA"/>
    <property type="match status" value="1"/>
</dbReference>
<dbReference type="InterPro" id="IPR000742">
    <property type="entry name" value="EGF"/>
</dbReference>
<evidence type="ECO:0000256" key="11">
    <source>
        <dbReference type="SAM" id="Phobius"/>
    </source>
</evidence>
<dbReference type="PANTHER" id="PTHR27005">
    <property type="entry name" value="WALL-ASSOCIATED RECEPTOR KINASE-LIKE 21"/>
    <property type="match status" value="1"/>
</dbReference>
<evidence type="ECO:0000256" key="3">
    <source>
        <dbReference type="ARBA" id="ARBA00022679"/>
    </source>
</evidence>
<evidence type="ECO:0000313" key="14">
    <source>
        <dbReference type="EMBL" id="KAB1223044.1"/>
    </source>
</evidence>
<dbReference type="PROSITE" id="PS00107">
    <property type="entry name" value="PROTEIN_KINASE_ATP"/>
    <property type="match status" value="1"/>
</dbReference>
<organism evidence="14 15">
    <name type="scientific">Morella rubra</name>
    <name type="common">Chinese bayberry</name>
    <dbReference type="NCBI Taxonomy" id="262757"/>
    <lineage>
        <taxon>Eukaryota</taxon>
        <taxon>Viridiplantae</taxon>
        <taxon>Streptophyta</taxon>
        <taxon>Embryophyta</taxon>
        <taxon>Tracheophyta</taxon>
        <taxon>Spermatophyta</taxon>
        <taxon>Magnoliopsida</taxon>
        <taxon>eudicotyledons</taxon>
        <taxon>Gunneridae</taxon>
        <taxon>Pentapetalae</taxon>
        <taxon>rosids</taxon>
        <taxon>fabids</taxon>
        <taxon>Fagales</taxon>
        <taxon>Myricaceae</taxon>
        <taxon>Morella</taxon>
    </lineage>
</organism>
<evidence type="ECO:0000256" key="9">
    <source>
        <dbReference type="PROSITE-ProRule" id="PRU00076"/>
    </source>
</evidence>
<dbReference type="InterPro" id="IPR011009">
    <property type="entry name" value="Kinase-like_dom_sf"/>
</dbReference>
<accession>A0A6A1WCM4</accession>
<dbReference type="GO" id="GO:0005886">
    <property type="term" value="C:plasma membrane"/>
    <property type="evidence" value="ECO:0007669"/>
    <property type="project" value="TreeGrafter"/>
</dbReference>
<dbReference type="GO" id="GO:0007166">
    <property type="term" value="P:cell surface receptor signaling pathway"/>
    <property type="evidence" value="ECO:0007669"/>
    <property type="project" value="InterPro"/>
</dbReference>
<keyword evidence="14" id="KW-0675">Receptor</keyword>
<evidence type="ECO:0000256" key="4">
    <source>
        <dbReference type="ARBA" id="ARBA00022729"/>
    </source>
</evidence>
<dbReference type="Gene3D" id="1.10.510.10">
    <property type="entry name" value="Transferase(Phosphotransferase) domain 1"/>
    <property type="match status" value="1"/>
</dbReference>
<dbReference type="PROSITE" id="PS01187">
    <property type="entry name" value="EGF_CA"/>
    <property type="match status" value="1"/>
</dbReference>
<dbReference type="OrthoDB" id="41109at2759"/>
<keyword evidence="7 10" id="KW-0067">ATP-binding</keyword>
<evidence type="ECO:0000256" key="2">
    <source>
        <dbReference type="ARBA" id="ARBA00022536"/>
    </source>
</evidence>
<dbReference type="Gene3D" id="3.30.200.20">
    <property type="entry name" value="Phosphorylase Kinase, domain 1"/>
    <property type="match status" value="1"/>
</dbReference>
<dbReference type="GO" id="GO:0005524">
    <property type="term" value="F:ATP binding"/>
    <property type="evidence" value="ECO:0007669"/>
    <property type="project" value="UniProtKB-UniRule"/>
</dbReference>
<dbReference type="InterPro" id="IPR001881">
    <property type="entry name" value="EGF-like_Ca-bd_dom"/>
</dbReference>
<dbReference type="SUPFAM" id="SSF56112">
    <property type="entry name" value="Protein kinase-like (PK-like)"/>
    <property type="match status" value="1"/>
</dbReference>
<comment type="caution">
    <text evidence="14">The sequence shown here is derived from an EMBL/GenBank/DDBJ whole genome shotgun (WGS) entry which is preliminary data.</text>
</comment>
<dbReference type="FunFam" id="2.10.25.10:FF:000038">
    <property type="entry name" value="Fibrillin 2"/>
    <property type="match status" value="1"/>
</dbReference>
<feature type="signal peptide" evidence="12">
    <location>
        <begin position="1"/>
        <end position="23"/>
    </location>
</feature>
<keyword evidence="11" id="KW-0472">Membrane</keyword>
<keyword evidence="11" id="KW-1133">Transmembrane helix</keyword>
<comment type="caution">
    <text evidence="9">Lacks conserved residue(s) required for the propagation of feature annotation.</text>
</comment>
<feature type="domain" description="EGF-like" evidence="13">
    <location>
        <begin position="197"/>
        <end position="229"/>
    </location>
</feature>
<proteinExistence type="predicted"/>
<protein>
    <submittedName>
        <fullName evidence="14">Wall-associated receptor kinase 2</fullName>
    </submittedName>
</protein>
<evidence type="ECO:0000313" key="15">
    <source>
        <dbReference type="Proteomes" id="UP000516437"/>
    </source>
</evidence>
<evidence type="ECO:0000256" key="12">
    <source>
        <dbReference type="SAM" id="SignalP"/>
    </source>
</evidence>
<dbReference type="SMART" id="SM00181">
    <property type="entry name" value="EGF"/>
    <property type="match status" value="1"/>
</dbReference>
<dbReference type="InterPro" id="IPR018097">
    <property type="entry name" value="EGF_Ca-bd_CS"/>
</dbReference>
<evidence type="ECO:0000256" key="8">
    <source>
        <dbReference type="ARBA" id="ARBA00023157"/>
    </source>
</evidence>
<dbReference type="Proteomes" id="UP000516437">
    <property type="component" value="Chromosome 2"/>
</dbReference>
<keyword evidence="3" id="KW-0808">Transferase</keyword>
<keyword evidence="6 10" id="KW-0547">Nucleotide-binding</keyword>
<feature type="transmembrane region" description="Helical" evidence="11">
    <location>
        <begin position="248"/>
        <end position="273"/>
    </location>
</feature>
<evidence type="ECO:0000259" key="13">
    <source>
        <dbReference type="PROSITE" id="PS50026"/>
    </source>
</evidence>
<keyword evidence="2 9" id="KW-0245">EGF-like domain</keyword>
<name>A0A6A1WCM4_9ROSI</name>